<sequence length="192" mass="22037">MSDATPPSESVCSTPTPEPVYYPTAYYYISSKGRRLYPDTSSLAPYEPLPEGWDKSKHYWLYGWPKSDRQLQSILPKYFNLPIAGTTPDALSSDARCTQRILEQLTGYQHLTWLICKPTKETIAEGIVEDLPPGPPGIPFVTLSCTVRSRFFTQRPTVEQLECLTSILGEPRWLESQYLKKEFNEYLLEYVR</sequence>
<dbReference type="AlphaFoldDB" id="A0A8H7EZD1"/>
<dbReference type="EMBL" id="JABXXO010000010">
    <property type="protein sequence ID" value="KAF7768531.1"/>
    <property type="molecule type" value="Genomic_DNA"/>
</dbReference>
<reference evidence="1 2" key="1">
    <citation type="journal article" name="Sci. Rep.">
        <title>Telomere-to-telomere assembled and centromere annotated genomes of the two main subspecies of the button mushroom Agaricus bisporus reveal especially polymorphic chromosome ends.</title>
        <authorList>
            <person name="Sonnenberg A.S.M."/>
            <person name="Sedaghat-Telgerd N."/>
            <person name="Lavrijssen B."/>
            <person name="Ohm R.A."/>
            <person name="Hendrickx P.M."/>
            <person name="Scholtmeijer K."/>
            <person name="Baars J.J.P."/>
            <person name="van Peer A."/>
        </authorList>
    </citation>
    <scope>NUCLEOTIDE SEQUENCE [LARGE SCALE GENOMIC DNA]</scope>
    <source>
        <strain evidence="1 2">H119_p4</strain>
    </source>
</reference>
<organism evidence="1 2">
    <name type="scientific">Agaricus bisporus var. burnettii</name>
    <dbReference type="NCBI Taxonomy" id="192524"/>
    <lineage>
        <taxon>Eukaryota</taxon>
        <taxon>Fungi</taxon>
        <taxon>Dikarya</taxon>
        <taxon>Basidiomycota</taxon>
        <taxon>Agaricomycotina</taxon>
        <taxon>Agaricomycetes</taxon>
        <taxon>Agaricomycetidae</taxon>
        <taxon>Agaricales</taxon>
        <taxon>Agaricineae</taxon>
        <taxon>Agaricaceae</taxon>
        <taxon>Agaricus</taxon>
    </lineage>
</organism>
<gene>
    <name evidence="1" type="ORF">Agabi119p4_7774</name>
</gene>
<comment type="caution">
    <text evidence="1">The sequence shown here is derived from an EMBL/GenBank/DDBJ whole genome shotgun (WGS) entry which is preliminary data.</text>
</comment>
<accession>A0A8H7EZD1</accession>
<protein>
    <submittedName>
        <fullName evidence="1">Uncharacterized protein</fullName>
    </submittedName>
</protein>
<evidence type="ECO:0000313" key="2">
    <source>
        <dbReference type="Proteomes" id="UP000629468"/>
    </source>
</evidence>
<name>A0A8H7EZD1_AGABI</name>
<proteinExistence type="predicted"/>
<evidence type="ECO:0000313" key="1">
    <source>
        <dbReference type="EMBL" id="KAF7768531.1"/>
    </source>
</evidence>
<dbReference type="Proteomes" id="UP000629468">
    <property type="component" value="Unassembled WGS sequence"/>
</dbReference>